<dbReference type="PANTHER" id="PTHR30383:SF19">
    <property type="entry name" value="FIBRONECTIN TYPE-III DOMAIN-CONTAINING PROTEIN"/>
    <property type="match status" value="1"/>
</dbReference>
<dbReference type="OrthoDB" id="1625474at2"/>
<organism evidence="2 3">
    <name type="scientific">Sporolituus thermophilus DSM 23256</name>
    <dbReference type="NCBI Taxonomy" id="1123285"/>
    <lineage>
        <taxon>Bacteria</taxon>
        <taxon>Bacillati</taxon>
        <taxon>Bacillota</taxon>
        <taxon>Negativicutes</taxon>
        <taxon>Selenomonadales</taxon>
        <taxon>Sporomusaceae</taxon>
        <taxon>Sporolituus</taxon>
    </lineage>
</organism>
<evidence type="ECO:0000313" key="3">
    <source>
        <dbReference type="Proteomes" id="UP000243333"/>
    </source>
</evidence>
<dbReference type="GO" id="GO:0004622">
    <property type="term" value="F:phosphatidylcholine lysophospholipase activity"/>
    <property type="evidence" value="ECO:0007669"/>
    <property type="project" value="TreeGrafter"/>
</dbReference>
<feature type="domain" description="SGNH hydrolase-type esterase" evidence="1">
    <location>
        <begin position="362"/>
        <end position="530"/>
    </location>
</feature>
<dbReference type="InterPro" id="IPR036514">
    <property type="entry name" value="SGNH_hydro_sf"/>
</dbReference>
<gene>
    <name evidence="2" type="ORF">SAMN05660235_02078</name>
</gene>
<dbReference type="Proteomes" id="UP000243333">
    <property type="component" value="Unassembled WGS sequence"/>
</dbReference>
<evidence type="ECO:0000259" key="1">
    <source>
        <dbReference type="Pfam" id="PF13472"/>
    </source>
</evidence>
<dbReference type="EMBL" id="FNBU01000016">
    <property type="protein sequence ID" value="SDF58935.1"/>
    <property type="molecule type" value="Genomic_DNA"/>
</dbReference>
<proteinExistence type="predicted"/>
<dbReference type="InterPro" id="IPR051532">
    <property type="entry name" value="Ester_Hydrolysis_Enzymes"/>
</dbReference>
<dbReference type="PANTHER" id="PTHR30383">
    <property type="entry name" value="THIOESTERASE 1/PROTEASE 1/LYSOPHOSPHOLIPASE L1"/>
    <property type="match status" value="1"/>
</dbReference>
<dbReference type="RefSeq" id="WP_093690598.1">
    <property type="nucleotide sequence ID" value="NZ_FNBU01000016.1"/>
</dbReference>
<dbReference type="Gene3D" id="3.40.50.1110">
    <property type="entry name" value="SGNH hydrolase"/>
    <property type="match status" value="1"/>
</dbReference>
<dbReference type="Pfam" id="PF13472">
    <property type="entry name" value="Lipase_GDSL_2"/>
    <property type="match status" value="1"/>
</dbReference>
<reference evidence="3" key="1">
    <citation type="submission" date="2016-10" db="EMBL/GenBank/DDBJ databases">
        <authorList>
            <person name="Varghese N."/>
            <person name="Submissions S."/>
        </authorList>
    </citation>
    <scope>NUCLEOTIDE SEQUENCE [LARGE SCALE GENOMIC DNA]</scope>
    <source>
        <strain evidence="3">DSM 23256</strain>
    </source>
</reference>
<protein>
    <submittedName>
        <fullName evidence="2">Lysophospholipase L1</fullName>
    </submittedName>
</protein>
<evidence type="ECO:0000313" key="2">
    <source>
        <dbReference type="EMBL" id="SDF58935.1"/>
    </source>
</evidence>
<dbReference type="SUPFAM" id="SSF52266">
    <property type="entry name" value="SGNH hydrolase"/>
    <property type="match status" value="1"/>
</dbReference>
<name>A0A1G7MB99_9FIRM</name>
<sequence>MRHWKKSKIILILILMIIPLAIVAADGWLRGALAHFKPALNIAAISNEYVLIWDKLPYPVYYEVEVLNHPPADDRQPAGPTERIARYRTWENKFVIDQKFPFRTYWRVTARSLLRLPVGRYSEAINLAEVADVTAVSFHAVKPVATSHYPHHDPAPARPFLTWTTVPGAVYYEIELLSAPPENPGDILPSRHRFFASQEVFTNGYQADLTTYGGDHLYWRVRALDYNGHPLGVFSDAAEIFIDRSLPQLLKPLINADLNRDGMPTPLYPVYSWIPISGATHYEVEVTDQPPENPNGIAPSRHRIWSKRVASIDCYDEEPRIRPGTYYWRVRGLDAAGNPVGVFSDAAPYVVDLSKGNYAATFGDSITHGGGAISYSPADWEYSFQTYLNFPVVNLGRSGDTAATMAARFESDVLPFHPKYLIILGGTNSLRGGTPASEVIKDLTAIRDKCVKYGIRPIFLTLPPINPAAIDRAFKEETAPNWRQEFDAVNRFIRQQRYYIDLDPFFCDAARELPDHYAIDGLHPDIEGKKLMAQIINANWARVTR</sequence>
<accession>A0A1G7MB99</accession>
<dbReference type="Gene3D" id="2.60.40.10">
    <property type="entry name" value="Immunoglobulins"/>
    <property type="match status" value="2"/>
</dbReference>
<dbReference type="STRING" id="1123285.SAMN05660235_02078"/>
<dbReference type="AlphaFoldDB" id="A0A1G7MB99"/>
<dbReference type="InterPro" id="IPR013783">
    <property type="entry name" value="Ig-like_fold"/>
</dbReference>
<keyword evidence="3" id="KW-1185">Reference proteome</keyword>
<dbReference type="InterPro" id="IPR013830">
    <property type="entry name" value="SGNH_hydro"/>
</dbReference>